<feature type="compositionally biased region" description="Basic residues" evidence="8">
    <location>
        <begin position="853"/>
        <end position="870"/>
    </location>
</feature>
<dbReference type="InterPro" id="IPR027417">
    <property type="entry name" value="P-loop_NTPase"/>
</dbReference>
<protein>
    <recommendedName>
        <fullName evidence="7">ATP-dependent DNA helicase</fullName>
        <ecNumber evidence="7">5.6.2.4</ecNumber>
    </recommendedName>
</protein>
<dbReference type="GO" id="GO:0005694">
    <property type="term" value="C:chromosome"/>
    <property type="evidence" value="ECO:0007669"/>
    <property type="project" value="TreeGrafter"/>
</dbReference>
<name>A0A9Q1KNJ6_9CARY</name>
<keyword evidence="4 7" id="KW-0347">Helicase</keyword>
<dbReference type="FunFam" id="1.10.10.10:FF:000782">
    <property type="entry name" value="ATP-dependent DNA helicase"/>
    <property type="match status" value="1"/>
</dbReference>
<dbReference type="Gene3D" id="3.40.50.300">
    <property type="entry name" value="P-loop containing nucleotide triphosphate hydrolases"/>
    <property type="match status" value="2"/>
</dbReference>
<dbReference type="PANTHER" id="PTHR13710">
    <property type="entry name" value="DNA HELICASE RECQ FAMILY MEMBER"/>
    <property type="match status" value="1"/>
</dbReference>
<evidence type="ECO:0000256" key="2">
    <source>
        <dbReference type="ARBA" id="ARBA00022741"/>
    </source>
</evidence>
<dbReference type="GO" id="GO:0003676">
    <property type="term" value="F:nucleic acid binding"/>
    <property type="evidence" value="ECO:0007669"/>
    <property type="project" value="InterPro"/>
</dbReference>
<organism evidence="12 13">
    <name type="scientific">Carnegiea gigantea</name>
    <dbReference type="NCBI Taxonomy" id="171969"/>
    <lineage>
        <taxon>Eukaryota</taxon>
        <taxon>Viridiplantae</taxon>
        <taxon>Streptophyta</taxon>
        <taxon>Embryophyta</taxon>
        <taxon>Tracheophyta</taxon>
        <taxon>Spermatophyta</taxon>
        <taxon>Magnoliopsida</taxon>
        <taxon>eudicotyledons</taxon>
        <taxon>Gunneridae</taxon>
        <taxon>Pentapetalae</taxon>
        <taxon>Caryophyllales</taxon>
        <taxon>Cactineae</taxon>
        <taxon>Cactaceae</taxon>
        <taxon>Cactoideae</taxon>
        <taxon>Echinocereeae</taxon>
        <taxon>Carnegiea</taxon>
    </lineage>
</organism>
<feature type="domain" description="Helicase C-terminal" evidence="11">
    <location>
        <begin position="515"/>
        <end position="674"/>
    </location>
</feature>
<feature type="region of interest" description="Disordered" evidence="8">
    <location>
        <begin position="853"/>
        <end position="892"/>
    </location>
</feature>
<dbReference type="EC" id="5.6.2.4" evidence="7"/>
<dbReference type="InterPro" id="IPR032284">
    <property type="entry name" value="RecQ_Zn-bd"/>
</dbReference>
<comment type="catalytic activity">
    <reaction evidence="6 7">
        <text>Couples ATP hydrolysis with the unwinding of duplex DNA by translocating in the 3'-5' direction.</text>
        <dbReference type="EC" id="5.6.2.4"/>
    </reaction>
</comment>
<dbReference type="Pfam" id="PF16124">
    <property type="entry name" value="RecQ_Zn_bind"/>
    <property type="match status" value="1"/>
</dbReference>
<dbReference type="Gene3D" id="1.10.10.10">
    <property type="entry name" value="Winged helix-like DNA-binding domain superfamily/Winged helix DNA-binding domain"/>
    <property type="match status" value="1"/>
</dbReference>
<dbReference type="GO" id="GO:0005524">
    <property type="term" value="F:ATP binding"/>
    <property type="evidence" value="ECO:0007669"/>
    <property type="project" value="UniProtKB-KW"/>
</dbReference>
<feature type="region of interest" description="Disordered" evidence="8">
    <location>
        <begin position="414"/>
        <end position="447"/>
    </location>
</feature>
<dbReference type="Pfam" id="PF00271">
    <property type="entry name" value="Helicase_C"/>
    <property type="match status" value="1"/>
</dbReference>
<dbReference type="GO" id="GO:0005737">
    <property type="term" value="C:cytoplasm"/>
    <property type="evidence" value="ECO:0007669"/>
    <property type="project" value="TreeGrafter"/>
</dbReference>
<dbReference type="GO" id="GO:0005634">
    <property type="term" value="C:nucleus"/>
    <property type="evidence" value="ECO:0007669"/>
    <property type="project" value="UniProtKB-SubCell"/>
</dbReference>
<dbReference type="EMBL" id="JAKOGI010000035">
    <property type="protein sequence ID" value="KAJ8447836.1"/>
    <property type="molecule type" value="Genomic_DNA"/>
</dbReference>
<dbReference type="FunFam" id="3.40.50.300:FF:001391">
    <property type="entry name" value="ATP-dependent DNA helicase"/>
    <property type="match status" value="1"/>
</dbReference>
<evidence type="ECO:0000259" key="11">
    <source>
        <dbReference type="PROSITE" id="PS51194"/>
    </source>
</evidence>
<dbReference type="GO" id="GO:0000724">
    <property type="term" value="P:double-strand break repair via homologous recombination"/>
    <property type="evidence" value="ECO:0007669"/>
    <property type="project" value="TreeGrafter"/>
</dbReference>
<keyword evidence="5 7" id="KW-0067">ATP-binding</keyword>
<keyword evidence="7" id="KW-0539">Nucleus</keyword>
<evidence type="ECO:0000256" key="6">
    <source>
        <dbReference type="ARBA" id="ARBA00034617"/>
    </source>
</evidence>
<comment type="subcellular location">
    <subcellularLocation>
        <location evidence="7">Nucleus</location>
    </subcellularLocation>
</comment>
<evidence type="ECO:0000259" key="9">
    <source>
        <dbReference type="PROSITE" id="PS50030"/>
    </source>
</evidence>
<feature type="compositionally biased region" description="Acidic residues" evidence="8">
    <location>
        <begin position="436"/>
        <end position="447"/>
    </location>
</feature>
<evidence type="ECO:0000313" key="12">
    <source>
        <dbReference type="EMBL" id="KAJ8447836.1"/>
    </source>
</evidence>
<dbReference type="Pfam" id="PF00270">
    <property type="entry name" value="DEAD"/>
    <property type="match status" value="1"/>
</dbReference>
<feature type="domain" description="Helicase ATP-binding" evidence="10">
    <location>
        <begin position="190"/>
        <end position="366"/>
    </location>
</feature>
<dbReference type="PROSITE" id="PS51194">
    <property type="entry name" value="HELICASE_CTER"/>
    <property type="match status" value="1"/>
</dbReference>
<evidence type="ECO:0000313" key="13">
    <source>
        <dbReference type="Proteomes" id="UP001153076"/>
    </source>
</evidence>
<feature type="compositionally biased region" description="Polar residues" evidence="8">
    <location>
        <begin position="419"/>
        <end position="434"/>
    </location>
</feature>
<keyword evidence="13" id="KW-1185">Reference proteome</keyword>
<dbReference type="AlphaFoldDB" id="A0A9Q1KNJ6"/>
<dbReference type="CDD" id="cd17920">
    <property type="entry name" value="DEXHc_RecQ"/>
    <property type="match status" value="1"/>
</dbReference>
<keyword evidence="2 7" id="KW-0547">Nucleotide-binding</keyword>
<accession>A0A9Q1KNJ6</accession>
<dbReference type="GO" id="GO:0016787">
    <property type="term" value="F:hydrolase activity"/>
    <property type="evidence" value="ECO:0007669"/>
    <property type="project" value="UniProtKB-KW"/>
</dbReference>
<dbReference type="InterPro" id="IPR004589">
    <property type="entry name" value="DNA_helicase_ATP-dep_RecQ"/>
</dbReference>
<evidence type="ECO:0000256" key="7">
    <source>
        <dbReference type="RuleBase" id="RU364117"/>
    </source>
</evidence>
<evidence type="ECO:0000256" key="8">
    <source>
        <dbReference type="SAM" id="MobiDB-lite"/>
    </source>
</evidence>
<comment type="caution">
    <text evidence="12">The sequence shown here is derived from an EMBL/GenBank/DDBJ whole genome shotgun (WGS) entry which is preliminary data.</text>
</comment>
<sequence length="892" mass="99740">MDGNIGSSDEVIAKLIDMGFEGSQGVEAIKIVGPSLNNAIDHILNRSSRNNKVVSTSSNCSSALHNAKPLGKRSFPSLRPYRHMRQSSIMEHLQSGGKTKNCIMNGHSEPKSNMELSVRNLGGQVEVEKPHIEVTLEANHANESLPYGLSPLQTAETDGKIGPDWDKKANRLLQKHFGYKALKSFQKEAIGAWLARQDCLVLAATGSGKSLCFQLPALLTGKVVVVISPLISLMHDQCLKLAKHGISACFLGSGQPDSSVEKKAMNGIYSIIYICPETVLRLIGPLQRLAEIRGITLFAIDEVHCVSKWGHDFRPDYRRLSMLRENFSAKSLKFLEYDVPIMALTATATIHVREDILKSLCMSREAKVVLTTFFRPNLHFSVKHSKTTSPSSYAKDFKELVQVYLHKRTASERGHSVVTDDSQNALECSSGITSDSIDDEMEDDDFDELDGEVNSLEENDLGASEGRKLSVEYLEDDFDNVQAADDFDVSYGEFCGQSPFSESTELAEPPSKLPERPQSMDGPLEQGPTIIYVPTRKETVRIAKFLCSKGVKAAAYNAGLAKSHLRRVHKEFHEDALNVVVATVAFGMGIDKLNVRRIIHYGWPQSLEAYYQEAGRAGRDGKSADCIMYANLSRIPTLLPNKRSEEQKTHAYKMLSDCFKYGMNTSQCRAKVLVEYFGENFRLERCMSCDICGNGPPDLQNLKEEANIFMQVVAAHHKHLNRAENPFNDFVGLDVRRNRANEKPSLRMFVTKIREHSQKFLASDQLWWRGLARILEDKGFIQEGSLSVGVQVRCPEPTERGLRFLESAVEQDFYAYPEADMLLSSSTVKKPFSSFSEWGKGWADPEIRRQRLAKMKSKKNSRVGCKRKSGSQHVDPKTVRGRLTAKLSKLKR</sequence>
<evidence type="ECO:0000256" key="1">
    <source>
        <dbReference type="ARBA" id="ARBA00005446"/>
    </source>
</evidence>
<dbReference type="InterPro" id="IPR015940">
    <property type="entry name" value="UBA"/>
</dbReference>
<gene>
    <name evidence="12" type="ORF">Cgig2_015199</name>
</gene>
<dbReference type="PROSITE" id="PS51192">
    <property type="entry name" value="HELICASE_ATP_BIND_1"/>
    <property type="match status" value="1"/>
</dbReference>
<evidence type="ECO:0000259" key="10">
    <source>
        <dbReference type="PROSITE" id="PS51192"/>
    </source>
</evidence>
<reference evidence="12" key="1">
    <citation type="submission" date="2022-04" db="EMBL/GenBank/DDBJ databases">
        <title>Carnegiea gigantea Genome sequencing and assembly v2.</title>
        <authorList>
            <person name="Copetti D."/>
            <person name="Sanderson M.J."/>
            <person name="Burquez A."/>
            <person name="Wojciechowski M.F."/>
        </authorList>
    </citation>
    <scope>NUCLEOTIDE SEQUENCE</scope>
    <source>
        <strain evidence="12">SGP5-SGP5p</strain>
        <tissue evidence="12">Aerial part</tissue>
    </source>
</reference>
<dbReference type="OrthoDB" id="10261556at2759"/>
<feature type="domain" description="UBA" evidence="9">
    <location>
        <begin position="6"/>
        <end position="46"/>
    </location>
</feature>
<feature type="region of interest" description="Disordered" evidence="8">
    <location>
        <begin position="500"/>
        <end position="526"/>
    </location>
</feature>
<dbReference type="Proteomes" id="UP001153076">
    <property type="component" value="Unassembled WGS sequence"/>
</dbReference>
<dbReference type="SMART" id="SM00490">
    <property type="entry name" value="HELICc"/>
    <property type="match status" value="1"/>
</dbReference>
<comment type="similarity">
    <text evidence="1 7">Belongs to the helicase family. RecQ subfamily.</text>
</comment>
<evidence type="ECO:0000256" key="4">
    <source>
        <dbReference type="ARBA" id="ARBA00022806"/>
    </source>
</evidence>
<dbReference type="InterPro" id="IPR009060">
    <property type="entry name" value="UBA-like_sf"/>
</dbReference>
<dbReference type="PROSITE" id="PS50030">
    <property type="entry name" value="UBA"/>
    <property type="match status" value="1"/>
</dbReference>
<dbReference type="NCBIfam" id="TIGR00614">
    <property type="entry name" value="recQ_fam"/>
    <property type="match status" value="1"/>
</dbReference>
<dbReference type="PANTHER" id="PTHR13710:SF69">
    <property type="entry name" value="ATP-DEPENDENT DNA HELICASE Q-LIKE SIM"/>
    <property type="match status" value="1"/>
</dbReference>
<dbReference type="InterPro" id="IPR011545">
    <property type="entry name" value="DEAD/DEAH_box_helicase_dom"/>
</dbReference>
<proteinExistence type="inferred from homology"/>
<evidence type="ECO:0000256" key="5">
    <source>
        <dbReference type="ARBA" id="ARBA00022840"/>
    </source>
</evidence>
<dbReference type="GO" id="GO:0009378">
    <property type="term" value="F:four-way junction helicase activity"/>
    <property type="evidence" value="ECO:0007669"/>
    <property type="project" value="TreeGrafter"/>
</dbReference>
<dbReference type="InterPro" id="IPR014001">
    <property type="entry name" value="Helicase_ATP-bd"/>
</dbReference>
<evidence type="ECO:0000256" key="3">
    <source>
        <dbReference type="ARBA" id="ARBA00022801"/>
    </source>
</evidence>
<dbReference type="InterPro" id="IPR001650">
    <property type="entry name" value="Helicase_C-like"/>
</dbReference>
<dbReference type="GO" id="GO:0043138">
    <property type="term" value="F:3'-5' DNA helicase activity"/>
    <property type="evidence" value="ECO:0007669"/>
    <property type="project" value="UniProtKB-EC"/>
</dbReference>
<dbReference type="SMART" id="SM00487">
    <property type="entry name" value="DEXDc"/>
    <property type="match status" value="1"/>
</dbReference>
<dbReference type="InterPro" id="IPR036388">
    <property type="entry name" value="WH-like_DNA-bd_sf"/>
</dbReference>
<dbReference type="SUPFAM" id="SSF52540">
    <property type="entry name" value="P-loop containing nucleoside triphosphate hydrolases"/>
    <property type="match status" value="1"/>
</dbReference>
<dbReference type="FunFam" id="3.40.50.300:FF:001456">
    <property type="entry name" value="ATP-dependent DNA helicase"/>
    <property type="match status" value="1"/>
</dbReference>
<dbReference type="SUPFAM" id="SSF46934">
    <property type="entry name" value="UBA-like"/>
    <property type="match status" value="1"/>
</dbReference>
<keyword evidence="3 7" id="KW-0378">Hydrolase</keyword>
<comment type="catalytic activity">
    <reaction evidence="7">
        <text>ATP + H2O = ADP + phosphate + H(+)</text>
        <dbReference type="Rhea" id="RHEA:13065"/>
        <dbReference type="ChEBI" id="CHEBI:15377"/>
        <dbReference type="ChEBI" id="CHEBI:15378"/>
        <dbReference type="ChEBI" id="CHEBI:30616"/>
        <dbReference type="ChEBI" id="CHEBI:43474"/>
        <dbReference type="ChEBI" id="CHEBI:456216"/>
    </reaction>
</comment>